<dbReference type="SUPFAM" id="SSF82171">
    <property type="entry name" value="DPP6 N-terminal domain-like"/>
    <property type="match status" value="1"/>
</dbReference>
<dbReference type="Pfam" id="PF18582">
    <property type="entry name" value="HZS_alpha"/>
    <property type="match status" value="1"/>
</dbReference>
<evidence type="ECO:0000313" key="4">
    <source>
        <dbReference type="Proteomes" id="UP000547674"/>
    </source>
</evidence>
<evidence type="ECO:0000313" key="3">
    <source>
        <dbReference type="EMBL" id="NNF06513.1"/>
    </source>
</evidence>
<comment type="similarity">
    <text evidence="1">Belongs to the TolB family.</text>
</comment>
<dbReference type="PANTHER" id="PTHR36842">
    <property type="entry name" value="PROTEIN TOLB HOMOLOG"/>
    <property type="match status" value="1"/>
</dbReference>
<accession>A0A7Y2E798</accession>
<proteinExistence type="inferred from homology"/>
<gene>
    <name evidence="3" type="ORF">HKN21_07110</name>
</gene>
<reference evidence="3 4" key="1">
    <citation type="submission" date="2020-03" db="EMBL/GenBank/DDBJ databases">
        <title>Metabolic flexibility allows generalist bacteria to become dominant in a frequently disturbed ecosystem.</title>
        <authorList>
            <person name="Chen Y.-J."/>
            <person name="Leung P.M."/>
            <person name="Bay S.K."/>
            <person name="Hugenholtz P."/>
            <person name="Kessler A.J."/>
            <person name="Shelley G."/>
            <person name="Waite D.W."/>
            <person name="Cook P.L."/>
            <person name="Greening C."/>
        </authorList>
    </citation>
    <scope>NUCLEOTIDE SEQUENCE [LARGE SCALE GENOMIC DNA]</scope>
    <source>
        <strain evidence="3">SS_bin_28</strain>
    </source>
</reference>
<dbReference type="PROSITE" id="PS51257">
    <property type="entry name" value="PROKAR_LIPOPROTEIN"/>
    <property type="match status" value="1"/>
</dbReference>
<feature type="domain" description="Hydrazine synthase alpha subunit middle" evidence="2">
    <location>
        <begin position="433"/>
        <end position="506"/>
    </location>
</feature>
<dbReference type="EMBL" id="JABDJR010000273">
    <property type="protein sequence ID" value="NNF06513.1"/>
    <property type="molecule type" value="Genomic_DNA"/>
</dbReference>
<dbReference type="Gene3D" id="2.120.10.30">
    <property type="entry name" value="TolB, C-terminal domain"/>
    <property type="match status" value="1"/>
</dbReference>
<dbReference type="Pfam" id="PF07676">
    <property type="entry name" value="PD40"/>
    <property type="match status" value="2"/>
</dbReference>
<evidence type="ECO:0000256" key="1">
    <source>
        <dbReference type="ARBA" id="ARBA00009820"/>
    </source>
</evidence>
<dbReference type="Proteomes" id="UP000547674">
    <property type="component" value="Unassembled WGS sequence"/>
</dbReference>
<dbReference type="InterPro" id="IPR040698">
    <property type="entry name" value="HZS_alpha_mid"/>
</dbReference>
<name>A0A7Y2E798_UNCEI</name>
<evidence type="ECO:0000259" key="2">
    <source>
        <dbReference type="Pfam" id="PF18582"/>
    </source>
</evidence>
<comment type="caution">
    <text evidence="3">The sequence shown here is derived from an EMBL/GenBank/DDBJ whole genome shotgun (WGS) entry which is preliminary data.</text>
</comment>
<dbReference type="InterPro" id="IPR011042">
    <property type="entry name" value="6-blade_b-propeller_TolB-like"/>
</dbReference>
<protein>
    <recommendedName>
        <fullName evidence="2">Hydrazine synthase alpha subunit middle domain-containing protein</fullName>
    </recommendedName>
</protein>
<dbReference type="AlphaFoldDB" id="A0A7Y2E798"/>
<sequence>MLGRTSRSHHSRKRLSLCLSMALLGSVWVTGCREDAPDDVIRSENTTESLVFVKTRAEETLNRSSAESNLYILSPISPDGEVTPLTDFVGASVSDPCVSFDGERVLFSMRAPGERDRNIWEINVDGTGLRRVTSGGGPDFDPLYLPDGRIMFTSSRDGEMDEYNHSPAEHLCVANLDGTGMERISFNQSDDFDPTLLPDGRILYTRWEHFGTMNRFPLFASNPDGTGTFHSFGPHGRNFFHAVPTPDGRVIAIESTRINEDAGPIAILKPEQGPADPAPNNDIHWQALTANVNTTGAPWPYGAFKYPHPIGSNLYVASYTLPAVNEGEVDYGLYTFSLRQEGEGTPEDPAMIYIEDLTFLFNDPEWNEFDAQIIAPREKPPVIPSVVDHSKDFGVFLAQDVFNRGASDGQEKPLRGVDPISEIAVIAGRPTMRGERNDFSANEFEKRSLLGFAPVYADGSFKIKVPADTPISFATLDEHDRGFVVKRTWLYVRPGETFDQCVGCHEDREAGEPEATNPNPMAANQPASDLNIAPSERRIINFENDIGPIVEAKCVSCHSPQLIPVETEDEIPDDVTMLAKQLIETPPAGNLDLRMELPEVIEEGMNRNFPIAYLNLSGESMEEFGGSEGNVVTPAFPRRSKLVDYVMALGERTGLGEHPTGSNRLTWEEQQLFNLWVLLGAQYK</sequence>
<dbReference type="InterPro" id="IPR011659">
    <property type="entry name" value="WD40"/>
</dbReference>
<organism evidence="3 4">
    <name type="scientific">Eiseniibacteriota bacterium</name>
    <dbReference type="NCBI Taxonomy" id="2212470"/>
    <lineage>
        <taxon>Bacteria</taxon>
        <taxon>Candidatus Eiseniibacteriota</taxon>
    </lineage>
</organism>
<dbReference type="PANTHER" id="PTHR36842:SF1">
    <property type="entry name" value="PROTEIN TOLB"/>
    <property type="match status" value="1"/>
</dbReference>